<feature type="compositionally biased region" description="Basic and acidic residues" evidence="1">
    <location>
        <begin position="1"/>
        <end position="17"/>
    </location>
</feature>
<dbReference type="GeneID" id="8301494"/>
<dbReference type="HOGENOM" id="CLU_1137872_0_0_1"/>
<accession>C5M745</accession>
<keyword evidence="3" id="KW-1185">Reference proteome</keyword>
<name>C5M745_CANTT</name>
<dbReference type="Proteomes" id="UP000002037">
    <property type="component" value="Unassembled WGS sequence"/>
</dbReference>
<reference evidence="2 3" key="1">
    <citation type="journal article" date="2009" name="Nature">
        <title>Evolution of pathogenicity and sexual reproduction in eight Candida genomes.</title>
        <authorList>
            <person name="Butler G."/>
            <person name="Rasmussen M.D."/>
            <person name="Lin M.F."/>
            <person name="Santos M.A."/>
            <person name="Sakthikumar S."/>
            <person name="Munro C.A."/>
            <person name="Rheinbay E."/>
            <person name="Grabherr M."/>
            <person name="Forche A."/>
            <person name="Reedy J.L."/>
            <person name="Agrafioti I."/>
            <person name="Arnaud M.B."/>
            <person name="Bates S."/>
            <person name="Brown A.J."/>
            <person name="Brunke S."/>
            <person name="Costanzo M.C."/>
            <person name="Fitzpatrick D.A."/>
            <person name="de Groot P.W."/>
            <person name="Harris D."/>
            <person name="Hoyer L.L."/>
            <person name="Hube B."/>
            <person name="Klis F.M."/>
            <person name="Kodira C."/>
            <person name="Lennard N."/>
            <person name="Logue M.E."/>
            <person name="Martin R."/>
            <person name="Neiman A.M."/>
            <person name="Nikolaou E."/>
            <person name="Quail M.A."/>
            <person name="Quinn J."/>
            <person name="Santos M.C."/>
            <person name="Schmitzberger F.F."/>
            <person name="Sherlock G."/>
            <person name="Shah P."/>
            <person name="Silverstein K.A."/>
            <person name="Skrzypek M.S."/>
            <person name="Soll D."/>
            <person name="Staggs R."/>
            <person name="Stansfield I."/>
            <person name="Stumpf M.P."/>
            <person name="Sudbery P.E."/>
            <person name="Srikantha T."/>
            <person name="Zeng Q."/>
            <person name="Berman J."/>
            <person name="Berriman M."/>
            <person name="Heitman J."/>
            <person name="Gow N.A."/>
            <person name="Lorenz M.C."/>
            <person name="Birren B.W."/>
            <person name="Kellis M."/>
            <person name="Cuomo C.A."/>
        </authorList>
    </citation>
    <scope>NUCLEOTIDE SEQUENCE [LARGE SCALE GENOMIC DNA]</scope>
    <source>
        <strain evidence="3">ATCC MYA-3404 / T1</strain>
    </source>
</reference>
<feature type="region of interest" description="Disordered" evidence="1">
    <location>
        <begin position="1"/>
        <end position="29"/>
    </location>
</feature>
<organism evidence="2 3">
    <name type="scientific">Candida tropicalis (strain ATCC MYA-3404 / T1)</name>
    <name type="common">Yeast</name>
    <dbReference type="NCBI Taxonomy" id="294747"/>
    <lineage>
        <taxon>Eukaryota</taxon>
        <taxon>Fungi</taxon>
        <taxon>Dikarya</taxon>
        <taxon>Ascomycota</taxon>
        <taxon>Saccharomycotina</taxon>
        <taxon>Pichiomycetes</taxon>
        <taxon>Debaryomycetaceae</taxon>
        <taxon>Candida/Lodderomyces clade</taxon>
        <taxon>Candida</taxon>
    </lineage>
</organism>
<evidence type="ECO:0000256" key="1">
    <source>
        <dbReference type="SAM" id="MobiDB-lite"/>
    </source>
</evidence>
<protein>
    <submittedName>
        <fullName evidence="2">Uncharacterized protein</fullName>
    </submittedName>
</protein>
<evidence type="ECO:0000313" key="3">
    <source>
        <dbReference type="Proteomes" id="UP000002037"/>
    </source>
</evidence>
<dbReference type="RefSeq" id="XP_002547370.1">
    <property type="nucleotide sequence ID" value="XM_002547324.1"/>
</dbReference>
<dbReference type="VEuPathDB" id="FungiDB:CTRG_01677"/>
<dbReference type="EMBL" id="GG692396">
    <property type="protein sequence ID" value="EER34815.1"/>
    <property type="molecule type" value="Genomic_DNA"/>
</dbReference>
<sequence>MSSDKQQEKLELNHSDKEDSDSETIGYPNDIEQSSPPVFNESFPKNLVYTFDCFTYSYHITETLFKLKGDFDTWKWFNIDDYSGPEEVTVPVIHQRQTLLCGGPKHTNDIYTKLIEKVPSIKDLLIHIAVAKYKTFQYYVICMKKTSKCCVGIYFFPKPDFDSFLKHASENFSVKTSISSGVYIECIYYELWSNISKISAFKWFNIAFVILENKTKVSRPKKKFNFGKSMVGREQWIVYKGSNF</sequence>
<evidence type="ECO:0000313" key="2">
    <source>
        <dbReference type="EMBL" id="EER34815.1"/>
    </source>
</evidence>
<proteinExistence type="predicted"/>
<dbReference type="KEGG" id="ctp:CTRG_01677"/>
<gene>
    <name evidence="2" type="ORF">CTRG_01677</name>
</gene>
<dbReference type="AlphaFoldDB" id="C5M745"/>